<reference evidence="1" key="1">
    <citation type="submission" date="2014-11" db="EMBL/GenBank/DDBJ databases">
        <authorList>
            <person name="Amaro Gonzalez C."/>
        </authorList>
    </citation>
    <scope>NUCLEOTIDE SEQUENCE</scope>
</reference>
<organism evidence="1">
    <name type="scientific">Anguilla anguilla</name>
    <name type="common">European freshwater eel</name>
    <name type="synonym">Muraena anguilla</name>
    <dbReference type="NCBI Taxonomy" id="7936"/>
    <lineage>
        <taxon>Eukaryota</taxon>
        <taxon>Metazoa</taxon>
        <taxon>Chordata</taxon>
        <taxon>Craniata</taxon>
        <taxon>Vertebrata</taxon>
        <taxon>Euteleostomi</taxon>
        <taxon>Actinopterygii</taxon>
        <taxon>Neopterygii</taxon>
        <taxon>Teleostei</taxon>
        <taxon>Anguilliformes</taxon>
        <taxon>Anguillidae</taxon>
        <taxon>Anguilla</taxon>
    </lineage>
</organism>
<dbReference type="AlphaFoldDB" id="A0A0E9WSD2"/>
<accession>A0A0E9WSD2</accession>
<evidence type="ECO:0000313" key="1">
    <source>
        <dbReference type="EMBL" id="JAH93329.1"/>
    </source>
</evidence>
<name>A0A0E9WSD2_ANGAN</name>
<proteinExistence type="predicted"/>
<protein>
    <submittedName>
        <fullName evidence="1">Uncharacterized protein</fullName>
    </submittedName>
</protein>
<sequence length="89" mass="10354">MSSRSHIRVVQIWAKAEELASVHIKQVFPIIYNCYANQPRSRILRRKKSFFFPVLFSYFLQDSTAVLKSSRTDIRPEMGNAAFNPCTSR</sequence>
<reference evidence="1" key="2">
    <citation type="journal article" date="2015" name="Fish Shellfish Immunol.">
        <title>Early steps in the European eel (Anguilla anguilla)-Vibrio vulnificus interaction in the gills: Role of the RtxA13 toxin.</title>
        <authorList>
            <person name="Callol A."/>
            <person name="Pajuelo D."/>
            <person name="Ebbesson L."/>
            <person name="Teles M."/>
            <person name="MacKenzie S."/>
            <person name="Amaro C."/>
        </authorList>
    </citation>
    <scope>NUCLEOTIDE SEQUENCE</scope>
</reference>
<dbReference type="EMBL" id="GBXM01015248">
    <property type="protein sequence ID" value="JAH93329.1"/>
    <property type="molecule type" value="Transcribed_RNA"/>
</dbReference>